<organism evidence="12 13">
    <name type="scientific">Xylocopa violacea</name>
    <name type="common">Violet carpenter bee</name>
    <name type="synonym">Apis violacea</name>
    <dbReference type="NCBI Taxonomy" id="135666"/>
    <lineage>
        <taxon>Eukaryota</taxon>
        <taxon>Metazoa</taxon>
        <taxon>Ecdysozoa</taxon>
        <taxon>Arthropoda</taxon>
        <taxon>Hexapoda</taxon>
        <taxon>Insecta</taxon>
        <taxon>Pterygota</taxon>
        <taxon>Neoptera</taxon>
        <taxon>Endopterygota</taxon>
        <taxon>Hymenoptera</taxon>
        <taxon>Apocrita</taxon>
        <taxon>Aculeata</taxon>
        <taxon>Apoidea</taxon>
        <taxon>Anthophila</taxon>
        <taxon>Apidae</taxon>
        <taxon>Xylocopa</taxon>
        <taxon>Xylocopa</taxon>
    </lineage>
</organism>
<protein>
    <recommendedName>
        <fullName evidence="3">Swi5-dependent recombination DNA repair protein 1 homolog</fullName>
    </recommendedName>
    <alternativeName>
        <fullName evidence="10">Meiosis protein 5 homolog</fullName>
    </alternativeName>
</protein>
<evidence type="ECO:0000256" key="11">
    <source>
        <dbReference type="SAM" id="MobiDB-lite"/>
    </source>
</evidence>
<dbReference type="PANTHER" id="PTHR28643">
    <property type="entry name" value="SWI5-DEPENDENT RECOMBINATION DNA REPAIR PROTEIN 1 HOMOLOG"/>
    <property type="match status" value="1"/>
</dbReference>
<dbReference type="InterPro" id="IPR018468">
    <property type="entry name" value="SFR1/Mei5"/>
</dbReference>
<keyword evidence="13" id="KW-1185">Reference proteome</keyword>
<feature type="region of interest" description="Disordered" evidence="11">
    <location>
        <begin position="1"/>
        <end position="41"/>
    </location>
</feature>
<evidence type="ECO:0000313" key="13">
    <source>
        <dbReference type="Proteomes" id="UP001642520"/>
    </source>
</evidence>
<evidence type="ECO:0000256" key="10">
    <source>
        <dbReference type="ARBA" id="ARBA00033234"/>
    </source>
</evidence>
<dbReference type="InterPro" id="IPR042429">
    <property type="entry name" value="SFR1"/>
</dbReference>
<evidence type="ECO:0000256" key="9">
    <source>
        <dbReference type="ARBA" id="ARBA00023242"/>
    </source>
</evidence>
<evidence type="ECO:0000256" key="2">
    <source>
        <dbReference type="ARBA" id="ARBA00008729"/>
    </source>
</evidence>
<dbReference type="Proteomes" id="UP001642520">
    <property type="component" value="Unassembled WGS sequence"/>
</dbReference>
<comment type="similarity">
    <text evidence="2">Belongs to the SFR1/MEI5 family.</text>
</comment>
<name>A0ABP1NE71_XYLVO</name>
<comment type="subcellular location">
    <subcellularLocation>
        <location evidence="1">Nucleus</location>
    </subcellularLocation>
</comment>
<keyword evidence="7" id="KW-0804">Transcription</keyword>
<gene>
    <name evidence="12" type="ORF">XYLVIOL_LOCUS2948</name>
</gene>
<sequence>MSAKPYKNSKGVNKPFCSPFNTPQNNINKSNINTPESSERKTPLKISVAKRLLFQQTPPCKRLCVNKGDDNEIGTKLKSELYRSDLELLKMRIQQKEKSINDLKTTLLYRKKNKAEDLESVIKKWTDCCQNALWDYQKDLQERNGQIVEMSIILSSFNIEPDIVHFSIDDGTFY</sequence>
<evidence type="ECO:0000313" key="12">
    <source>
        <dbReference type="EMBL" id="CAL7937861.1"/>
    </source>
</evidence>
<evidence type="ECO:0000256" key="1">
    <source>
        <dbReference type="ARBA" id="ARBA00004123"/>
    </source>
</evidence>
<keyword evidence="6" id="KW-0175">Coiled coil</keyword>
<dbReference type="Pfam" id="PF10376">
    <property type="entry name" value="Mei5"/>
    <property type="match status" value="1"/>
</dbReference>
<accession>A0ABP1NE71</accession>
<evidence type="ECO:0000256" key="8">
    <source>
        <dbReference type="ARBA" id="ARBA00023204"/>
    </source>
</evidence>
<evidence type="ECO:0000256" key="6">
    <source>
        <dbReference type="ARBA" id="ARBA00023054"/>
    </source>
</evidence>
<keyword evidence="8" id="KW-0234">DNA repair</keyword>
<feature type="compositionally biased region" description="Polar residues" evidence="11">
    <location>
        <begin position="19"/>
        <end position="36"/>
    </location>
</feature>
<dbReference type="Gene3D" id="6.10.140.1020">
    <property type="match status" value="1"/>
</dbReference>
<proteinExistence type="inferred from homology"/>
<keyword evidence="4" id="KW-0227">DNA damage</keyword>
<dbReference type="PANTHER" id="PTHR28643:SF1">
    <property type="entry name" value="SWI5-DEPENDENT RECOMBINATION DNA REPAIR PROTEIN 1 HOMOLOG"/>
    <property type="match status" value="1"/>
</dbReference>
<evidence type="ECO:0000256" key="7">
    <source>
        <dbReference type="ARBA" id="ARBA00023163"/>
    </source>
</evidence>
<evidence type="ECO:0000256" key="3">
    <source>
        <dbReference type="ARBA" id="ARBA00014688"/>
    </source>
</evidence>
<keyword evidence="5" id="KW-0805">Transcription regulation</keyword>
<reference evidence="12 13" key="1">
    <citation type="submission" date="2024-08" db="EMBL/GenBank/DDBJ databases">
        <authorList>
            <person name="Will J Nash"/>
            <person name="Angela Man"/>
            <person name="Seanna McTaggart"/>
            <person name="Kendall Baker"/>
            <person name="Tom Barker"/>
            <person name="Leah Catchpole"/>
            <person name="Alex Durrant"/>
            <person name="Karim Gharbi"/>
            <person name="Naomi Irish"/>
            <person name="Gemy Kaithakottil"/>
            <person name="Debby Ku"/>
            <person name="Aaliyah Providence"/>
            <person name="Felix Shaw"/>
            <person name="David Swarbreck"/>
            <person name="Chris Watkins"/>
            <person name="Ann M. McCartney"/>
            <person name="Giulio Formenti"/>
            <person name="Alice Mouton"/>
            <person name="Noel Vella"/>
            <person name="Bjorn M von Reumont"/>
            <person name="Adriana Vella"/>
            <person name="Wilfried Haerty"/>
        </authorList>
    </citation>
    <scope>NUCLEOTIDE SEQUENCE [LARGE SCALE GENOMIC DNA]</scope>
</reference>
<evidence type="ECO:0000256" key="4">
    <source>
        <dbReference type="ARBA" id="ARBA00022763"/>
    </source>
</evidence>
<evidence type="ECO:0000256" key="5">
    <source>
        <dbReference type="ARBA" id="ARBA00023015"/>
    </source>
</evidence>
<comment type="caution">
    <text evidence="12">The sequence shown here is derived from an EMBL/GenBank/DDBJ whole genome shotgun (WGS) entry which is preliminary data.</text>
</comment>
<dbReference type="EMBL" id="CAXAJV020001288">
    <property type="protein sequence ID" value="CAL7937861.1"/>
    <property type="molecule type" value="Genomic_DNA"/>
</dbReference>
<keyword evidence="9" id="KW-0539">Nucleus</keyword>